<name>A0ABR3FL68_9AGAR</name>
<dbReference type="Gene3D" id="2.30.29.30">
    <property type="entry name" value="Pleckstrin-homology domain (PH domain)/Phosphotyrosine-binding domain (PTB)"/>
    <property type="match status" value="1"/>
</dbReference>
<keyword evidence="3" id="KW-0963">Cytoplasm</keyword>
<accession>A0ABR3FL68</accession>
<feature type="region of interest" description="Disordered" evidence="5">
    <location>
        <begin position="498"/>
        <end position="533"/>
    </location>
</feature>
<feature type="compositionally biased region" description="Basic and acidic residues" evidence="5">
    <location>
        <begin position="453"/>
        <end position="465"/>
    </location>
</feature>
<feature type="compositionally biased region" description="Low complexity" evidence="5">
    <location>
        <begin position="193"/>
        <end position="212"/>
    </location>
</feature>
<evidence type="ECO:0000256" key="4">
    <source>
        <dbReference type="ARBA" id="ARBA00022664"/>
    </source>
</evidence>
<dbReference type="SUPFAM" id="SSF50729">
    <property type="entry name" value="PH domain-like"/>
    <property type="match status" value="1"/>
</dbReference>
<comment type="similarity">
    <text evidence="2">Belongs to the DCP1 family.</text>
</comment>
<evidence type="ECO:0000256" key="1">
    <source>
        <dbReference type="ARBA" id="ARBA00004496"/>
    </source>
</evidence>
<dbReference type="InterPro" id="IPR011993">
    <property type="entry name" value="PH-like_dom_sf"/>
</dbReference>
<evidence type="ECO:0000256" key="2">
    <source>
        <dbReference type="ARBA" id="ARBA00008778"/>
    </source>
</evidence>
<proteinExistence type="inferred from homology"/>
<dbReference type="PANTHER" id="PTHR16290:SF0">
    <property type="entry name" value="DECAPPING PROTEIN 1, ISOFORM A"/>
    <property type="match status" value="1"/>
</dbReference>
<feature type="compositionally biased region" description="Low complexity" evidence="5">
    <location>
        <begin position="327"/>
        <end position="341"/>
    </location>
</feature>
<dbReference type="InterPro" id="IPR010334">
    <property type="entry name" value="Dcp1"/>
</dbReference>
<dbReference type="Proteomes" id="UP001465976">
    <property type="component" value="Unassembled WGS sequence"/>
</dbReference>
<feature type="compositionally biased region" description="Basic and acidic residues" evidence="5">
    <location>
        <begin position="519"/>
        <end position="532"/>
    </location>
</feature>
<feature type="compositionally biased region" description="Polar residues" evidence="5">
    <location>
        <begin position="183"/>
        <end position="192"/>
    </location>
</feature>
<feature type="region of interest" description="Disordered" evidence="5">
    <location>
        <begin position="449"/>
        <end position="480"/>
    </location>
</feature>
<reference evidence="6 7" key="1">
    <citation type="submission" date="2024-02" db="EMBL/GenBank/DDBJ databases">
        <title>A draft genome for the cacao thread blight pathogen Marasmius crinis-equi.</title>
        <authorList>
            <person name="Cohen S.P."/>
            <person name="Baruah I.K."/>
            <person name="Amoako-Attah I."/>
            <person name="Bukari Y."/>
            <person name="Meinhardt L.W."/>
            <person name="Bailey B.A."/>
        </authorList>
    </citation>
    <scope>NUCLEOTIDE SEQUENCE [LARGE SCALE GENOMIC DNA]</scope>
    <source>
        <strain evidence="6 7">GH-76</strain>
    </source>
</reference>
<dbReference type="PANTHER" id="PTHR16290">
    <property type="entry name" value="TRANSCRIPTION FACTOR SMIF DECAPPING ENZYME DCP1"/>
    <property type="match status" value="1"/>
</dbReference>
<sequence>MGMSQESRYENNLKVLRRRDPSIINIFDQFSHVCVYHHNGEKWEKHGYEGSMFLFERSSYPPYGFYILNRMGMDDYVQRLYPEDDIGAHGTYLMLRSYPEFTERRLAELPKGLDKFSDAYKFNKEEVKPEDKGKRQVIGLWMFNTDAREPMIDVMIRYIQRNVPYPDEFRYGPDRPPPPNPHLRTTANVPGRTSSAASTSTTTASSSSSSFNAPGGDLAALLAKLSSTSGSSLPPPPRPKAETKLSVDDLFASLKGQTPVQTPGESGLGAITPAAAASASTGIALLDSIFASAAPPSLPSTSTSTQTIATQIQTAAKPETKSHARTESTTSVSTTSTSSRSAGALLPPHSKQKQKVRVHSPQPQPPSRPNGVLTLTQAVVEGLLDGSGVGKGAFAGINGVDSNGNGKMNGHPMTSTSDDDKSSEDGGEDEEEILELDFADTRALSDMNVFNSRKRERERKSKGKEGINTQTVTVQAQKPLAAEAVSSPALDMLFSRSRPTESVQAQAQEGKLVNGAASSDHHDGSAGSKESDVNVNAKESILDALFANASRDGHHDSVTGALGLGAIQGKADLVKEVQRLLKHDMHFVDALWEGYEGRERGSGTPNSNNSGQKKRTRRRQGQGKSGANETEVNAHAQV</sequence>
<evidence type="ECO:0000313" key="6">
    <source>
        <dbReference type="EMBL" id="KAL0576006.1"/>
    </source>
</evidence>
<comment type="caution">
    <text evidence="6">The sequence shown here is derived from an EMBL/GenBank/DDBJ whole genome shotgun (WGS) entry which is preliminary data.</text>
</comment>
<feature type="compositionally biased region" description="Low complexity" evidence="5">
    <location>
        <begin position="296"/>
        <end position="316"/>
    </location>
</feature>
<evidence type="ECO:0000256" key="3">
    <source>
        <dbReference type="ARBA" id="ARBA00022490"/>
    </source>
</evidence>
<comment type="subcellular location">
    <subcellularLocation>
        <location evidence="1">Cytoplasm</location>
    </subcellularLocation>
</comment>
<dbReference type="CDD" id="cd09804">
    <property type="entry name" value="Dcp1"/>
    <property type="match status" value="1"/>
</dbReference>
<keyword evidence="4" id="KW-0507">mRNA processing</keyword>
<organism evidence="6 7">
    <name type="scientific">Marasmius crinis-equi</name>
    <dbReference type="NCBI Taxonomy" id="585013"/>
    <lineage>
        <taxon>Eukaryota</taxon>
        <taxon>Fungi</taxon>
        <taxon>Dikarya</taxon>
        <taxon>Basidiomycota</taxon>
        <taxon>Agaricomycotina</taxon>
        <taxon>Agaricomycetes</taxon>
        <taxon>Agaricomycetidae</taxon>
        <taxon>Agaricales</taxon>
        <taxon>Marasmiineae</taxon>
        <taxon>Marasmiaceae</taxon>
        <taxon>Marasmius</taxon>
    </lineage>
</organism>
<evidence type="ECO:0000256" key="5">
    <source>
        <dbReference type="SAM" id="MobiDB-lite"/>
    </source>
</evidence>
<feature type="compositionally biased region" description="Polar residues" evidence="5">
    <location>
        <begin position="467"/>
        <end position="476"/>
    </location>
</feature>
<gene>
    <name evidence="6" type="ORF">V5O48_005973</name>
</gene>
<feature type="compositionally biased region" description="Basic residues" evidence="5">
    <location>
        <begin position="612"/>
        <end position="621"/>
    </location>
</feature>
<feature type="region of interest" description="Disordered" evidence="5">
    <location>
        <begin position="401"/>
        <end position="430"/>
    </location>
</feature>
<dbReference type="EMBL" id="JBAHYK010000255">
    <property type="protein sequence ID" value="KAL0576006.1"/>
    <property type="molecule type" value="Genomic_DNA"/>
</dbReference>
<evidence type="ECO:0000313" key="7">
    <source>
        <dbReference type="Proteomes" id="UP001465976"/>
    </source>
</evidence>
<dbReference type="Pfam" id="PF06058">
    <property type="entry name" value="DCP1"/>
    <property type="match status" value="1"/>
</dbReference>
<protein>
    <submittedName>
        <fullName evidence="6">Uncharacterized protein</fullName>
    </submittedName>
</protein>
<feature type="region of interest" description="Disordered" evidence="5">
    <location>
        <begin position="296"/>
        <end position="371"/>
    </location>
</feature>
<feature type="region of interest" description="Disordered" evidence="5">
    <location>
        <begin position="596"/>
        <end position="638"/>
    </location>
</feature>
<feature type="region of interest" description="Disordered" evidence="5">
    <location>
        <begin position="169"/>
        <end position="212"/>
    </location>
</feature>
<keyword evidence="7" id="KW-1185">Reference proteome</keyword>